<feature type="domain" description="Homeobox" evidence="12">
    <location>
        <begin position="12"/>
        <end position="72"/>
    </location>
</feature>
<comment type="subcellular location">
    <subcellularLocation>
        <location evidence="1 9 10">Nucleus</location>
    </subcellularLocation>
</comment>
<feature type="compositionally biased region" description="Polar residues" evidence="11">
    <location>
        <begin position="74"/>
        <end position="100"/>
    </location>
</feature>
<dbReference type="InterPro" id="IPR020479">
    <property type="entry name" value="HD_metazoa"/>
</dbReference>
<name>A0A8K0KEW2_LADFU</name>
<dbReference type="Gene3D" id="1.10.10.60">
    <property type="entry name" value="Homeodomain-like"/>
    <property type="match status" value="1"/>
</dbReference>
<evidence type="ECO:0000313" key="14">
    <source>
        <dbReference type="Proteomes" id="UP000792457"/>
    </source>
</evidence>
<reference evidence="13" key="2">
    <citation type="submission" date="2017-10" db="EMBL/GenBank/DDBJ databases">
        <title>Ladona fulva Genome sequencing and assembly.</title>
        <authorList>
            <person name="Murali S."/>
            <person name="Richards S."/>
            <person name="Bandaranaike D."/>
            <person name="Bellair M."/>
            <person name="Blankenburg K."/>
            <person name="Chao H."/>
            <person name="Dinh H."/>
            <person name="Doddapaneni H."/>
            <person name="Dugan-Rocha S."/>
            <person name="Elkadiri S."/>
            <person name="Gnanaolivu R."/>
            <person name="Hernandez B."/>
            <person name="Skinner E."/>
            <person name="Javaid M."/>
            <person name="Lee S."/>
            <person name="Li M."/>
            <person name="Ming W."/>
            <person name="Munidasa M."/>
            <person name="Muniz J."/>
            <person name="Nguyen L."/>
            <person name="Hughes D."/>
            <person name="Osuji N."/>
            <person name="Pu L.-L."/>
            <person name="Puazo M."/>
            <person name="Qu C."/>
            <person name="Quiroz J."/>
            <person name="Raj R."/>
            <person name="Weissenberger G."/>
            <person name="Xin Y."/>
            <person name="Zou X."/>
            <person name="Han Y."/>
            <person name="Worley K."/>
            <person name="Muzny D."/>
            <person name="Gibbs R."/>
        </authorList>
    </citation>
    <scope>NUCLEOTIDE SEQUENCE</scope>
    <source>
        <strain evidence="13">Sampled in the wild</strain>
    </source>
</reference>
<feature type="region of interest" description="Disordered" evidence="11">
    <location>
        <begin position="72"/>
        <end position="100"/>
    </location>
</feature>
<evidence type="ECO:0000256" key="11">
    <source>
        <dbReference type="SAM" id="MobiDB-lite"/>
    </source>
</evidence>
<keyword evidence="6" id="KW-0010">Activator</keyword>
<organism evidence="13 14">
    <name type="scientific">Ladona fulva</name>
    <name type="common">Scarce chaser dragonfly</name>
    <name type="synonym">Libellula fulva</name>
    <dbReference type="NCBI Taxonomy" id="123851"/>
    <lineage>
        <taxon>Eukaryota</taxon>
        <taxon>Metazoa</taxon>
        <taxon>Ecdysozoa</taxon>
        <taxon>Arthropoda</taxon>
        <taxon>Hexapoda</taxon>
        <taxon>Insecta</taxon>
        <taxon>Pterygota</taxon>
        <taxon>Palaeoptera</taxon>
        <taxon>Odonata</taxon>
        <taxon>Epiprocta</taxon>
        <taxon>Anisoptera</taxon>
        <taxon>Libelluloidea</taxon>
        <taxon>Libellulidae</taxon>
        <taxon>Ladona</taxon>
    </lineage>
</organism>
<dbReference type="PRINTS" id="PR00024">
    <property type="entry name" value="HOMEOBOX"/>
</dbReference>
<keyword evidence="5 9" id="KW-0371">Homeobox</keyword>
<evidence type="ECO:0000256" key="7">
    <source>
        <dbReference type="ARBA" id="ARBA00023163"/>
    </source>
</evidence>
<keyword evidence="4 9" id="KW-0238">DNA-binding</keyword>
<keyword evidence="2" id="KW-0217">Developmental protein</keyword>
<proteinExistence type="predicted"/>
<dbReference type="OrthoDB" id="6159439at2759"/>
<dbReference type="Proteomes" id="UP000792457">
    <property type="component" value="Unassembled WGS sequence"/>
</dbReference>
<evidence type="ECO:0000313" key="13">
    <source>
        <dbReference type="EMBL" id="KAG8233078.1"/>
    </source>
</evidence>
<dbReference type="GO" id="GO:0000978">
    <property type="term" value="F:RNA polymerase II cis-regulatory region sequence-specific DNA binding"/>
    <property type="evidence" value="ECO:0007669"/>
    <property type="project" value="TreeGrafter"/>
</dbReference>
<dbReference type="GO" id="GO:0000981">
    <property type="term" value="F:DNA-binding transcription factor activity, RNA polymerase II-specific"/>
    <property type="evidence" value="ECO:0007669"/>
    <property type="project" value="InterPro"/>
</dbReference>
<gene>
    <name evidence="13" type="ORF">J437_LFUL013078</name>
</gene>
<evidence type="ECO:0000256" key="9">
    <source>
        <dbReference type="PROSITE-ProRule" id="PRU00108"/>
    </source>
</evidence>
<evidence type="ECO:0000256" key="3">
    <source>
        <dbReference type="ARBA" id="ARBA00023015"/>
    </source>
</evidence>
<evidence type="ECO:0000259" key="12">
    <source>
        <dbReference type="PROSITE" id="PS50071"/>
    </source>
</evidence>
<dbReference type="InterPro" id="IPR001356">
    <property type="entry name" value="HD"/>
</dbReference>
<evidence type="ECO:0000256" key="1">
    <source>
        <dbReference type="ARBA" id="ARBA00004123"/>
    </source>
</evidence>
<dbReference type="GO" id="GO:0005634">
    <property type="term" value="C:nucleus"/>
    <property type="evidence" value="ECO:0007669"/>
    <property type="project" value="UniProtKB-SubCell"/>
</dbReference>
<dbReference type="PROSITE" id="PS00027">
    <property type="entry name" value="HOMEOBOX_1"/>
    <property type="match status" value="1"/>
</dbReference>
<sequence length="100" mass="11987">MTDCKDSIELDTKPRKERTAFTKIQIRELENEFCHSNYLTRLRRYEIAVSLDLTERQVKVWFQNRRMKWKRTKGNGSRMRQISKNQDSSDTLESTLSEPS</sequence>
<accession>A0A8K0KEW2</accession>
<dbReference type="Pfam" id="PF00046">
    <property type="entry name" value="Homeodomain"/>
    <property type="match status" value="1"/>
</dbReference>
<feature type="DNA-binding region" description="Homeobox" evidence="9">
    <location>
        <begin position="14"/>
        <end position="73"/>
    </location>
</feature>
<dbReference type="PANTHER" id="PTHR24328:SF7">
    <property type="entry name" value="BUTTONLESS"/>
    <property type="match status" value="1"/>
</dbReference>
<evidence type="ECO:0000256" key="5">
    <source>
        <dbReference type="ARBA" id="ARBA00023155"/>
    </source>
</evidence>
<keyword evidence="14" id="KW-1185">Reference proteome</keyword>
<dbReference type="InterPro" id="IPR042634">
    <property type="entry name" value="MOX-1/MOX-2"/>
</dbReference>
<dbReference type="CDD" id="cd00086">
    <property type="entry name" value="homeodomain"/>
    <property type="match status" value="1"/>
</dbReference>
<evidence type="ECO:0000256" key="6">
    <source>
        <dbReference type="ARBA" id="ARBA00023159"/>
    </source>
</evidence>
<dbReference type="PANTHER" id="PTHR24328">
    <property type="entry name" value="HOMEOBOX PROTEIN MOX"/>
    <property type="match status" value="1"/>
</dbReference>
<comment type="caution">
    <text evidence="13">The sequence shown here is derived from an EMBL/GenBank/DDBJ whole genome shotgun (WGS) entry which is preliminary data.</text>
</comment>
<evidence type="ECO:0000256" key="8">
    <source>
        <dbReference type="ARBA" id="ARBA00023242"/>
    </source>
</evidence>
<evidence type="ECO:0000256" key="2">
    <source>
        <dbReference type="ARBA" id="ARBA00022473"/>
    </source>
</evidence>
<dbReference type="SUPFAM" id="SSF46689">
    <property type="entry name" value="Homeodomain-like"/>
    <property type="match status" value="1"/>
</dbReference>
<dbReference type="PROSITE" id="PS50071">
    <property type="entry name" value="HOMEOBOX_2"/>
    <property type="match status" value="1"/>
</dbReference>
<dbReference type="InterPro" id="IPR017970">
    <property type="entry name" value="Homeobox_CS"/>
</dbReference>
<keyword evidence="3" id="KW-0805">Transcription regulation</keyword>
<dbReference type="AlphaFoldDB" id="A0A8K0KEW2"/>
<evidence type="ECO:0000256" key="10">
    <source>
        <dbReference type="RuleBase" id="RU000682"/>
    </source>
</evidence>
<protein>
    <recommendedName>
        <fullName evidence="12">Homeobox domain-containing protein</fullName>
    </recommendedName>
</protein>
<dbReference type="EMBL" id="KZ308686">
    <property type="protein sequence ID" value="KAG8233078.1"/>
    <property type="molecule type" value="Genomic_DNA"/>
</dbReference>
<evidence type="ECO:0000256" key="4">
    <source>
        <dbReference type="ARBA" id="ARBA00023125"/>
    </source>
</evidence>
<dbReference type="GO" id="GO:0045944">
    <property type="term" value="P:positive regulation of transcription by RNA polymerase II"/>
    <property type="evidence" value="ECO:0007669"/>
    <property type="project" value="InterPro"/>
</dbReference>
<keyword evidence="8 9" id="KW-0539">Nucleus</keyword>
<keyword evidence="7" id="KW-0804">Transcription</keyword>
<reference evidence="13" key="1">
    <citation type="submission" date="2013-04" db="EMBL/GenBank/DDBJ databases">
        <authorList>
            <person name="Qu J."/>
            <person name="Murali S.C."/>
            <person name="Bandaranaike D."/>
            <person name="Bellair M."/>
            <person name="Blankenburg K."/>
            <person name="Chao H."/>
            <person name="Dinh H."/>
            <person name="Doddapaneni H."/>
            <person name="Downs B."/>
            <person name="Dugan-Rocha S."/>
            <person name="Elkadiri S."/>
            <person name="Gnanaolivu R.D."/>
            <person name="Hernandez B."/>
            <person name="Javaid M."/>
            <person name="Jayaseelan J.C."/>
            <person name="Lee S."/>
            <person name="Li M."/>
            <person name="Ming W."/>
            <person name="Munidasa M."/>
            <person name="Muniz J."/>
            <person name="Nguyen L."/>
            <person name="Ongeri F."/>
            <person name="Osuji N."/>
            <person name="Pu L.-L."/>
            <person name="Puazo M."/>
            <person name="Qu C."/>
            <person name="Quiroz J."/>
            <person name="Raj R."/>
            <person name="Weissenberger G."/>
            <person name="Xin Y."/>
            <person name="Zou X."/>
            <person name="Han Y."/>
            <person name="Richards S."/>
            <person name="Worley K."/>
            <person name="Muzny D."/>
            <person name="Gibbs R."/>
        </authorList>
    </citation>
    <scope>NUCLEOTIDE SEQUENCE</scope>
    <source>
        <strain evidence="13">Sampled in the wild</strain>
    </source>
</reference>
<dbReference type="SMART" id="SM00389">
    <property type="entry name" value="HOX"/>
    <property type="match status" value="1"/>
</dbReference>
<dbReference type="InterPro" id="IPR009057">
    <property type="entry name" value="Homeodomain-like_sf"/>
</dbReference>